<reference evidence="1 2" key="1">
    <citation type="submission" date="2020-01" db="EMBL/GenBank/DDBJ databases">
        <title>Kibdelosporangium persica a novel Actinomycetes from a hot desert in Iran.</title>
        <authorList>
            <person name="Safaei N."/>
            <person name="Zaburannyi N."/>
            <person name="Mueller R."/>
            <person name="Wink J."/>
        </authorList>
    </citation>
    <scope>NUCLEOTIDE SEQUENCE [LARGE SCALE GENOMIC DNA]</scope>
    <source>
        <strain evidence="1 2">4NS15</strain>
    </source>
</reference>
<evidence type="ECO:0000313" key="1">
    <source>
        <dbReference type="EMBL" id="NRN65036.1"/>
    </source>
</evidence>
<evidence type="ECO:0000313" key="2">
    <source>
        <dbReference type="Proteomes" id="UP000763557"/>
    </source>
</evidence>
<comment type="caution">
    <text evidence="1">The sequence shown here is derived from an EMBL/GenBank/DDBJ whole genome shotgun (WGS) entry which is preliminary data.</text>
</comment>
<dbReference type="RefSeq" id="WP_173128277.1">
    <property type="nucleotide sequence ID" value="NZ_CBCSGW010000104.1"/>
</dbReference>
<dbReference type="EMBL" id="JAAATY010000005">
    <property type="protein sequence ID" value="NRN65036.1"/>
    <property type="molecule type" value="Genomic_DNA"/>
</dbReference>
<organism evidence="1 2">
    <name type="scientific">Kibdelosporangium persicum</name>
    <dbReference type="NCBI Taxonomy" id="2698649"/>
    <lineage>
        <taxon>Bacteria</taxon>
        <taxon>Bacillati</taxon>
        <taxon>Actinomycetota</taxon>
        <taxon>Actinomycetes</taxon>
        <taxon>Pseudonocardiales</taxon>
        <taxon>Pseudonocardiaceae</taxon>
        <taxon>Kibdelosporangium</taxon>
    </lineage>
</organism>
<accession>A0ABX2F140</accession>
<protein>
    <submittedName>
        <fullName evidence="1">Uncharacterized protein</fullName>
    </submittedName>
</protein>
<gene>
    <name evidence="1" type="ORF">GC106_22460</name>
</gene>
<sequence>MDLGCEQCYGEDAEAVLEYCVKNLETTRSIVSDSHFIVSLRRCPECGQQFVTIFTEFVDWRGGDDAQYFDIVPVTPVEAKYIVDAKDLVEDLGALGHRRRHVSKDWPTGGTKRITWKYGPFTVEEGH</sequence>
<keyword evidence="2" id="KW-1185">Reference proteome</keyword>
<dbReference type="Proteomes" id="UP000763557">
    <property type="component" value="Unassembled WGS sequence"/>
</dbReference>
<name>A0ABX2F140_9PSEU</name>
<proteinExistence type="predicted"/>